<keyword evidence="3" id="KW-0540">Nuclease</keyword>
<dbReference type="InterPro" id="IPR041122">
    <property type="entry name" value="RecJ_OB"/>
</dbReference>
<evidence type="ECO:0000256" key="5">
    <source>
        <dbReference type="ARBA" id="ARBA00022839"/>
    </source>
</evidence>
<evidence type="ECO:0000313" key="9">
    <source>
        <dbReference type="EMBL" id="TSC93752.1"/>
    </source>
</evidence>
<evidence type="ECO:0000259" key="8">
    <source>
        <dbReference type="Pfam" id="PF17768"/>
    </source>
</evidence>
<evidence type="ECO:0000256" key="4">
    <source>
        <dbReference type="ARBA" id="ARBA00022801"/>
    </source>
</evidence>
<organism evidence="9 10">
    <name type="scientific">Candidatus Berkelbacteria bacterium Licking1014_85</name>
    <dbReference type="NCBI Taxonomy" id="2017148"/>
    <lineage>
        <taxon>Bacteria</taxon>
        <taxon>Candidatus Berkelbacteria</taxon>
    </lineage>
</organism>
<dbReference type="Gene3D" id="3.90.1640.30">
    <property type="match status" value="1"/>
</dbReference>
<name>A0A554LLK9_9BACT</name>
<dbReference type="EMBL" id="VMGI01000011">
    <property type="protein sequence ID" value="TSC93752.1"/>
    <property type="molecule type" value="Genomic_DNA"/>
</dbReference>
<dbReference type="Proteomes" id="UP000315589">
    <property type="component" value="Unassembled WGS sequence"/>
</dbReference>
<gene>
    <name evidence="9" type="ORF">CEN91_130</name>
</gene>
<evidence type="ECO:0000259" key="6">
    <source>
        <dbReference type="Pfam" id="PF01368"/>
    </source>
</evidence>
<accession>A0A554LLK9</accession>
<keyword evidence="4" id="KW-0378">Hydrolase</keyword>
<dbReference type="PANTHER" id="PTHR30255">
    <property type="entry name" value="SINGLE-STRANDED-DNA-SPECIFIC EXONUCLEASE RECJ"/>
    <property type="match status" value="1"/>
</dbReference>
<feature type="domain" description="DHHA1" evidence="7">
    <location>
        <begin position="356"/>
        <end position="432"/>
    </location>
</feature>
<dbReference type="NCBIfam" id="TIGR00644">
    <property type="entry name" value="recJ"/>
    <property type="match status" value="1"/>
</dbReference>
<dbReference type="GO" id="GO:0006310">
    <property type="term" value="P:DNA recombination"/>
    <property type="evidence" value="ECO:0007669"/>
    <property type="project" value="InterPro"/>
</dbReference>
<dbReference type="InterPro" id="IPR003156">
    <property type="entry name" value="DHHA1_dom"/>
</dbReference>
<comment type="caution">
    <text evidence="9">The sequence shown here is derived from an EMBL/GenBank/DDBJ whole genome shotgun (WGS) entry which is preliminary data.</text>
</comment>
<keyword evidence="5 9" id="KW-0269">Exonuclease</keyword>
<reference evidence="9 10" key="1">
    <citation type="submission" date="2017-07" db="EMBL/GenBank/DDBJ databases">
        <title>Mechanisms for carbon and nitrogen cycling indicate functional differentiation within the Candidate Phyla Radiation.</title>
        <authorList>
            <person name="Danczak R.E."/>
            <person name="Johnston M.D."/>
            <person name="Kenah C."/>
            <person name="Slattery M."/>
            <person name="Wrighton K.C."/>
            <person name="Wilkins M.J."/>
        </authorList>
    </citation>
    <scope>NUCLEOTIDE SEQUENCE [LARGE SCALE GENOMIC DNA]</scope>
    <source>
        <strain evidence="9">Licking1014_85</strain>
    </source>
</reference>
<evidence type="ECO:0000256" key="2">
    <source>
        <dbReference type="ARBA" id="ARBA00019841"/>
    </source>
</evidence>
<dbReference type="Pfam" id="PF02272">
    <property type="entry name" value="DHHA1"/>
    <property type="match status" value="1"/>
</dbReference>
<protein>
    <recommendedName>
        <fullName evidence="2">Single-stranded-DNA-specific exonuclease RecJ</fullName>
    </recommendedName>
</protein>
<dbReference type="GO" id="GO:0006281">
    <property type="term" value="P:DNA repair"/>
    <property type="evidence" value="ECO:0007669"/>
    <property type="project" value="InterPro"/>
</dbReference>
<dbReference type="Pfam" id="PF17768">
    <property type="entry name" value="RecJ_OB"/>
    <property type="match status" value="1"/>
</dbReference>
<evidence type="ECO:0000256" key="1">
    <source>
        <dbReference type="ARBA" id="ARBA00005915"/>
    </source>
</evidence>
<dbReference type="Pfam" id="PF01368">
    <property type="entry name" value="DHH"/>
    <property type="match status" value="1"/>
</dbReference>
<evidence type="ECO:0000259" key="7">
    <source>
        <dbReference type="Pfam" id="PF02272"/>
    </source>
</evidence>
<evidence type="ECO:0000256" key="3">
    <source>
        <dbReference type="ARBA" id="ARBA00022722"/>
    </source>
</evidence>
<dbReference type="InterPro" id="IPR051673">
    <property type="entry name" value="SSDNA_exonuclease_RecJ"/>
</dbReference>
<comment type="similarity">
    <text evidence="1">Belongs to the RecJ family.</text>
</comment>
<dbReference type="GO" id="GO:0008409">
    <property type="term" value="F:5'-3' exonuclease activity"/>
    <property type="evidence" value="ECO:0007669"/>
    <property type="project" value="InterPro"/>
</dbReference>
<feature type="domain" description="RecJ OB" evidence="8">
    <location>
        <begin position="446"/>
        <end position="549"/>
    </location>
</feature>
<dbReference type="InterPro" id="IPR038763">
    <property type="entry name" value="DHH_sf"/>
</dbReference>
<proteinExistence type="inferred from homology"/>
<dbReference type="InterPro" id="IPR004610">
    <property type="entry name" value="RecJ"/>
</dbReference>
<sequence length="552" mass="63177">MQKYIWNYCKKTTDDVIDQILVNRAVDLRDKESFLNPDFFADQVDPRKIFDMKKGIVRFYESYKKNEKIGVFADYDADGISAAAILVKALEYLNIAYAIYIPSREEGYGLSQTAIDYFIEHKCSLVFSLDTGTTAKKEAEKCRRNNIDLIIIDHHIVQKDLFPDSAYAIINPKQKNEKTKFKEYSAGGLVWKFIYGLHLQYKLFPQNTVKWWLDLAAISTISDIVPLVGENRIIAKYGLKVLQKTCNLGLRKLYIIASIIPENISAYTIGFQIGPRLNASGRIHHANDSFYLLIENDSSKVKLLAEKINQTNTKRQDLLQKSIILAIKLIEKDNLDKFKIIVIKHATFLEGLNGLIASAIVEKYHRPTIVLSEKQDVLIGSARSIKDFDIEKTLEKSKKYLLRFGGHKLAAGLSLVDKNFAKFKKFIEEYTQKNINDSDLIPKINIDYTLDPKNITVPFIKILNSLEPHGFGNPKPIFEIKNIRIIEKRLVGKKSDHLSLYLENNIKAIGFGLSEFYDSLHAKNKISIAGTLNIDEWNNIQKVQIKIIDIKY</sequence>
<evidence type="ECO:0000313" key="10">
    <source>
        <dbReference type="Proteomes" id="UP000315589"/>
    </source>
</evidence>
<feature type="domain" description="DDH" evidence="6">
    <location>
        <begin position="68"/>
        <end position="218"/>
    </location>
</feature>
<dbReference type="SUPFAM" id="SSF64182">
    <property type="entry name" value="DHH phosphoesterases"/>
    <property type="match status" value="1"/>
</dbReference>
<dbReference type="PANTHER" id="PTHR30255:SF2">
    <property type="entry name" value="SINGLE-STRANDED-DNA-SPECIFIC EXONUCLEASE RECJ"/>
    <property type="match status" value="1"/>
</dbReference>
<dbReference type="AlphaFoldDB" id="A0A554LLK9"/>
<dbReference type="InterPro" id="IPR001667">
    <property type="entry name" value="DDH_dom"/>
</dbReference>
<dbReference type="Gene3D" id="2.40.50.460">
    <property type="match status" value="1"/>
</dbReference>
<dbReference type="GO" id="GO:0003676">
    <property type="term" value="F:nucleic acid binding"/>
    <property type="evidence" value="ECO:0007669"/>
    <property type="project" value="InterPro"/>
</dbReference>